<comment type="caution">
    <text evidence="2">The sequence shown here is derived from an EMBL/GenBank/DDBJ whole genome shotgun (WGS) entry which is preliminary data.</text>
</comment>
<feature type="region of interest" description="Disordered" evidence="1">
    <location>
        <begin position="271"/>
        <end position="327"/>
    </location>
</feature>
<feature type="compositionally biased region" description="Low complexity" evidence="1">
    <location>
        <begin position="204"/>
        <end position="215"/>
    </location>
</feature>
<accession>A0ABQ7GUI5</accession>
<dbReference type="EMBL" id="MU069585">
    <property type="protein sequence ID" value="KAF5838272.1"/>
    <property type="molecule type" value="Genomic_DNA"/>
</dbReference>
<feature type="compositionally biased region" description="Low complexity" evidence="1">
    <location>
        <begin position="55"/>
        <end position="69"/>
    </location>
</feature>
<feature type="compositionally biased region" description="Polar residues" evidence="1">
    <location>
        <begin position="70"/>
        <end position="85"/>
    </location>
</feature>
<feature type="compositionally biased region" description="Low complexity" evidence="1">
    <location>
        <begin position="142"/>
        <end position="165"/>
    </location>
</feature>
<evidence type="ECO:0000256" key="1">
    <source>
        <dbReference type="SAM" id="MobiDB-lite"/>
    </source>
</evidence>
<feature type="compositionally biased region" description="Polar residues" evidence="1">
    <location>
        <begin position="13"/>
        <end position="33"/>
    </location>
</feature>
<feature type="region of interest" description="Disordered" evidence="1">
    <location>
        <begin position="1"/>
        <end position="257"/>
    </location>
</feature>
<proteinExistence type="predicted"/>
<feature type="compositionally biased region" description="Basic and acidic residues" evidence="1">
    <location>
        <begin position="307"/>
        <end position="316"/>
    </location>
</feature>
<feature type="compositionally biased region" description="Low complexity" evidence="1">
    <location>
        <begin position="112"/>
        <end position="123"/>
    </location>
</feature>
<evidence type="ECO:0000313" key="3">
    <source>
        <dbReference type="Proteomes" id="UP000815325"/>
    </source>
</evidence>
<protein>
    <submittedName>
        <fullName evidence="2">Uncharacterized protein</fullName>
    </submittedName>
</protein>
<sequence>ARSPLGPQHSESDSLSGYTSSTLASPHTSSATHAQHFRIVGPARPMSAPAKTSSEQQKQLQQQQLQQEQRSAGTSTGPSRLSASHYQQYLRQQQQQRQQNAASELRQHPHQHPQQQQQQQQQQLPTESLLGAALNQQHRHQQQWQQHSKPPSAPASPVYSYSSARASEERHREPLPGTTAAAPGLDPQHLQPDLPCATSDSTVQPTQPNRQDQQQASFPPLLPGSLKPFTLPNLEQPQERDPAAGAGHAALELQGSQLQASDGSAHLFFDNSLHTYDDDDDSKHSSFPNFALLQPPSLLDTSGSPRKPPESRTHPSEDDEGPSFEVM</sequence>
<keyword evidence="3" id="KW-1185">Reference proteome</keyword>
<feature type="compositionally biased region" description="Low complexity" evidence="1">
    <location>
        <begin position="86"/>
        <end position="99"/>
    </location>
</feature>
<dbReference type="Proteomes" id="UP000815325">
    <property type="component" value="Unassembled WGS sequence"/>
</dbReference>
<feature type="non-terminal residue" evidence="2">
    <location>
        <position position="327"/>
    </location>
</feature>
<gene>
    <name evidence="2" type="ORF">DUNSADRAFT_3188</name>
</gene>
<organism evidence="2 3">
    <name type="scientific">Dunaliella salina</name>
    <name type="common">Green alga</name>
    <name type="synonym">Protococcus salinus</name>
    <dbReference type="NCBI Taxonomy" id="3046"/>
    <lineage>
        <taxon>Eukaryota</taxon>
        <taxon>Viridiplantae</taxon>
        <taxon>Chlorophyta</taxon>
        <taxon>core chlorophytes</taxon>
        <taxon>Chlorophyceae</taxon>
        <taxon>CS clade</taxon>
        <taxon>Chlamydomonadales</taxon>
        <taxon>Dunaliellaceae</taxon>
        <taxon>Dunaliella</taxon>
    </lineage>
</organism>
<feature type="non-terminal residue" evidence="2">
    <location>
        <position position="1"/>
    </location>
</feature>
<evidence type="ECO:0000313" key="2">
    <source>
        <dbReference type="EMBL" id="KAF5838272.1"/>
    </source>
</evidence>
<reference evidence="2" key="1">
    <citation type="submission" date="2017-08" db="EMBL/GenBank/DDBJ databases">
        <authorList>
            <person name="Polle J.E."/>
            <person name="Barry K."/>
            <person name="Cushman J."/>
            <person name="Schmutz J."/>
            <person name="Tran D."/>
            <person name="Hathwaick L.T."/>
            <person name="Yim W.C."/>
            <person name="Jenkins J."/>
            <person name="Mckie-Krisberg Z.M."/>
            <person name="Prochnik S."/>
            <person name="Lindquist E."/>
            <person name="Dockter R.B."/>
            <person name="Adam C."/>
            <person name="Molina H."/>
            <person name="Bunkerborg J."/>
            <person name="Jin E."/>
            <person name="Buchheim M."/>
            <person name="Magnuson J."/>
        </authorList>
    </citation>
    <scope>NUCLEOTIDE SEQUENCE</scope>
    <source>
        <strain evidence="2">CCAP 19/18</strain>
    </source>
</reference>
<name>A0ABQ7GUI5_DUNSA</name>
<feature type="compositionally biased region" description="Acidic residues" evidence="1">
    <location>
        <begin position="317"/>
        <end position="327"/>
    </location>
</feature>